<accession>A0A8T2ND30</accession>
<feature type="compositionally biased region" description="Polar residues" evidence="1">
    <location>
        <begin position="91"/>
        <end position="102"/>
    </location>
</feature>
<dbReference type="EMBL" id="JAFBMS010000093">
    <property type="protein sequence ID" value="KAG9337190.1"/>
    <property type="molecule type" value="Genomic_DNA"/>
</dbReference>
<evidence type="ECO:0000313" key="2">
    <source>
        <dbReference type="EMBL" id="KAG9337190.1"/>
    </source>
</evidence>
<evidence type="ECO:0000313" key="3">
    <source>
        <dbReference type="Proteomes" id="UP000824540"/>
    </source>
</evidence>
<reference evidence="2" key="1">
    <citation type="thesis" date="2021" institute="BYU ScholarsArchive" country="Provo, UT, USA">
        <title>Applications of and Algorithms for Genome Assembly and Genomic Analyses with an Emphasis on Marine Teleosts.</title>
        <authorList>
            <person name="Pickett B.D."/>
        </authorList>
    </citation>
    <scope>NUCLEOTIDE SEQUENCE</scope>
    <source>
        <strain evidence="2">HI-2016</strain>
    </source>
</reference>
<sequence length="149" mass="15718">MGPQQMVKSSTITITMREIRVRTASARSVSSCTWRDPGCTPIQMAMLTAMAMRGVVDQSTHEVPEHPAGQGVEGGSEGHAAHQENDVRGGQMTSEFPTNPSSMIAAKKTGTSQASTSRGGVWGFESDPLQPPPRPQGKPATVSFCGSSM</sequence>
<protein>
    <submittedName>
        <fullName evidence="2">Uncharacterized protein</fullName>
    </submittedName>
</protein>
<evidence type="ECO:0000256" key="1">
    <source>
        <dbReference type="SAM" id="MobiDB-lite"/>
    </source>
</evidence>
<dbReference type="Proteomes" id="UP000824540">
    <property type="component" value="Unassembled WGS sequence"/>
</dbReference>
<gene>
    <name evidence="2" type="ORF">JZ751_029670</name>
</gene>
<name>A0A8T2ND30_9TELE</name>
<proteinExistence type="predicted"/>
<dbReference type="AlphaFoldDB" id="A0A8T2ND30"/>
<organism evidence="2 3">
    <name type="scientific">Albula glossodonta</name>
    <name type="common">roundjaw bonefish</name>
    <dbReference type="NCBI Taxonomy" id="121402"/>
    <lineage>
        <taxon>Eukaryota</taxon>
        <taxon>Metazoa</taxon>
        <taxon>Chordata</taxon>
        <taxon>Craniata</taxon>
        <taxon>Vertebrata</taxon>
        <taxon>Euteleostomi</taxon>
        <taxon>Actinopterygii</taxon>
        <taxon>Neopterygii</taxon>
        <taxon>Teleostei</taxon>
        <taxon>Albuliformes</taxon>
        <taxon>Albulidae</taxon>
        <taxon>Albula</taxon>
    </lineage>
</organism>
<comment type="caution">
    <text evidence="2">The sequence shown here is derived from an EMBL/GenBank/DDBJ whole genome shotgun (WGS) entry which is preliminary data.</text>
</comment>
<feature type="region of interest" description="Disordered" evidence="1">
    <location>
        <begin position="57"/>
        <end position="149"/>
    </location>
</feature>
<feature type="compositionally biased region" description="Polar residues" evidence="1">
    <location>
        <begin position="109"/>
        <end position="118"/>
    </location>
</feature>
<keyword evidence="3" id="KW-1185">Reference proteome</keyword>